<dbReference type="Gene3D" id="6.10.250.3150">
    <property type="match status" value="1"/>
</dbReference>
<feature type="signal peptide" evidence="2">
    <location>
        <begin position="1"/>
        <end position="32"/>
    </location>
</feature>
<evidence type="ECO:0000256" key="1">
    <source>
        <dbReference type="SAM" id="Coils"/>
    </source>
</evidence>
<sequence length="587" mass="63751">MRRRWLLRCLFLCCTLLQIWGSFLITANLAYADDIGDCNAGNDQACARAIAQVTSTMNGIASANNTNKTQFAALEQQISSIQSGINKAKLQSDALGVSIQQREATLGVTYGQFSERVVSSYKQQRQDVPLLLLSSGHDMSDVLSSLEYLQMVRSRDQQTLDQLSSDITQFETDKANLELTQQHLTSLQTSLNATAAKLKGSIDEANAAITKLSSQIAALSAQQQSIIAERTGTASTTVGDVPLADDPNASPTFNPGFSPAFAAFSFGAPHFKGMSQYGAFGRAKAGQSADDILHAYYGGGIQINKSYSTSITIRVDGYGSYNIEDYVKRIYEMPTSWADQGGFEALKAQAVAARSYALASTNNGASSICATESCQVFKPQDKGGQWDAAVDATRGWVLEANGQPFSAWYASTSGGYQQPYTYNGYTTPGFWDTTSDWTHWADGAYEAKAGSPWFYKGWYKSRSGDSCGRSHPWLTQDEFADILNAWIVRYQGNSDEVSHIQPLGPCWGSGGYSIDDMRNHANAYGGAFTSVSSVRVEHGNNGYTKNIIVDTNKGTVTIPADQFKTVFNLRAPGRLSIKGNLFGIEKK</sequence>
<comment type="caution">
    <text evidence="4">The sequence shown here is derived from an EMBL/GenBank/DDBJ whole genome shotgun (WGS) entry which is preliminary data.</text>
</comment>
<keyword evidence="2" id="KW-0732">Signal</keyword>
<gene>
    <name evidence="4" type="ORF">C5B42_01900</name>
</gene>
<protein>
    <recommendedName>
        <fullName evidence="3">Sporulation stage II protein D amidase enhancer LytB N-terminal domain-containing protein</fullName>
    </recommendedName>
</protein>
<dbReference type="EMBL" id="PSRQ01000023">
    <property type="protein sequence ID" value="PWU23761.1"/>
    <property type="molecule type" value="Genomic_DNA"/>
</dbReference>
<name>A0A317JQS3_9BACT</name>
<proteinExistence type="predicted"/>
<keyword evidence="1" id="KW-0175">Coiled coil</keyword>
<evidence type="ECO:0000256" key="2">
    <source>
        <dbReference type="SAM" id="SignalP"/>
    </source>
</evidence>
<evidence type="ECO:0000259" key="3">
    <source>
        <dbReference type="Pfam" id="PF08486"/>
    </source>
</evidence>
<feature type="chain" id="PRO_5016353508" description="Sporulation stage II protein D amidase enhancer LytB N-terminal domain-containing protein" evidence="2">
    <location>
        <begin position="33"/>
        <end position="587"/>
    </location>
</feature>
<organism evidence="4 5">
    <name type="scientific">Candidatus Cerribacteria bacterium 'Amazon FNV 2010 28 9'</name>
    <dbReference type="NCBI Taxonomy" id="2081795"/>
    <lineage>
        <taxon>Bacteria</taxon>
        <taxon>Candidatus Cerribacteria</taxon>
    </lineage>
</organism>
<dbReference type="AlphaFoldDB" id="A0A317JQS3"/>
<dbReference type="Proteomes" id="UP000246104">
    <property type="component" value="Unassembled WGS sequence"/>
</dbReference>
<dbReference type="InterPro" id="IPR013693">
    <property type="entry name" value="SpoIID/LytB_N"/>
</dbReference>
<dbReference type="Pfam" id="PF08486">
    <property type="entry name" value="SpoIID"/>
    <property type="match status" value="1"/>
</dbReference>
<evidence type="ECO:0000313" key="5">
    <source>
        <dbReference type="Proteomes" id="UP000246104"/>
    </source>
</evidence>
<reference evidence="4 5" key="1">
    <citation type="submission" date="2018-02" db="EMBL/GenBank/DDBJ databases">
        <title>Genomic Reconstructions from Amazon Rainforest and Pasture Soil Reveal Novel Insights into the Physiology of Candidate Phyla in Tropical Sites.</title>
        <authorList>
            <person name="Kroeger M.E."/>
            <person name="Delmont T."/>
            <person name="Eren A.M."/>
            <person name="Guo J."/>
            <person name="Meyer K.M."/>
            <person name="Khan K."/>
            <person name="Rodrigues J.L.M."/>
            <person name="Bohannan B.J.M."/>
            <person name="Tringe S."/>
            <person name="Borges C.D."/>
            <person name="Tiedje J."/>
            <person name="Tsai S.M."/>
            <person name="Nusslein K."/>
        </authorList>
    </citation>
    <scope>NUCLEOTIDE SEQUENCE [LARGE SCALE GENOMIC DNA]</scope>
    <source>
        <strain evidence="4">Amazon FNV 2010 28 9</strain>
    </source>
</reference>
<accession>A0A317JQS3</accession>
<feature type="coiled-coil region" evidence="1">
    <location>
        <begin position="160"/>
        <end position="222"/>
    </location>
</feature>
<evidence type="ECO:0000313" key="4">
    <source>
        <dbReference type="EMBL" id="PWU23761.1"/>
    </source>
</evidence>
<feature type="domain" description="Sporulation stage II protein D amidase enhancer LytB N-terminal" evidence="3">
    <location>
        <begin position="321"/>
        <end position="398"/>
    </location>
</feature>